<evidence type="ECO:0000256" key="7">
    <source>
        <dbReference type="ARBA" id="ARBA00022989"/>
    </source>
</evidence>
<dbReference type="InterPro" id="IPR036890">
    <property type="entry name" value="HATPase_C_sf"/>
</dbReference>
<name>A0ABV9DSJ2_9ACTN</name>
<sequence length="364" mass="38510">MPPAHRPPTQSWQAGAVPAGPPAGAPPSGARARESKLLTDALAGLAMRDLALVDSLLAIVEKLEDIAEDPELLDKLFEIDNLATRMRRNGENLLVLADQEGSDPNIEPVPLLDVARAATSEIRDYSRVHIGRLPEIFVAGAAADDISHLLAELLDNATTHSPDHAQVVISGQTRAEGGLLITVEDEGIGIPADQLADLNTRLSGTPVLDERVMRHMGLYVASRIAHRHGLRVQLEGRSFRGTSAYSVIPERLLTAFGPRPEAPEQRPTRSMPTVTPHPRAQIAPPAPAGSRGPGRTGGGSGLTAAGLPRRSAGRSDAPARAAAAPVQHGFTPRPAETPGARAERIRDDLGGFMEGERAATETND</sequence>
<feature type="region of interest" description="Disordered" evidence="8">
    <location>
        <begin position="256"/>
        <end position="364"/>
    </location>
</feature>
<evidence type="ECO:0000256" key="6">
    <source>
        <dbReference type="ARBA" id="ARBA00022777"/>
    </source>
</evidence>
<dbReference type="InterPro" id="IPR005467">
    <property type="entry name" value="His_kinase_dom"/>
</dbReference>
<dbReference type="PROSITE" id="PS50109">
    <property type="entry name" value="HIS_KIN"/>
    <property type="match status" value="1"/>
</dbReference>
<keyword evidence="5" id="KW-0812">Transmembrane</keyword>
<keyword evidence="3" id="KW-0597">Phosphoprotein</keyword>
<dbReference type="EMBL" id="JBHSFQ010000003">
    <property type="protein sequence ID" value="MFC4561008.1"/>
    <property type="molecule type" value="Genomic_DNA"/>
</dbReference>
<dbReference type="EC" id="2.7.13.3" evidence="2"/>
<feature type="region of interest" description="Disordered" evidence="8">
    <location>
        <begin position="1"/>
        <end position="32"/>
    </location>
</feature>
<evidence type="ECO:0000256" key="5">
    <source>
        <dbReference type="ARBA" id="ARBA00022692"/>
    </source>
</evidence>
<dbReference type="PANTHER" id="PTHR45436">
    <property type="entry name" value="SENSOR HISTIDINE KINASE YKOH"/>
    <property type="match status" value="1"/>
</dbReference>
<dbReference type="PANTHER" id="PTHR45436:SF5">
    <property type="entry name" value="SENSOR HISTIDINE KINASE TRCS"/>
    <property type="match status" value="1"/>
</dbReference>
<keyword evidence="6 10" id="KW-0418">Kinase</keyword>
<reference evidence="11" key="1">
    <citation type="journal article" date="2019" name="Int. J. Syst. Evol. Microbiol.">
        <title>The Global Catalogue of Microorganisms (GCM) 10K type strain sequencing project: providing services to taxonomists for standard genome sequencing and annotation.</title>
        <authorList>
            <consortium name="The Broad Institute Genomics Platform"/>
            <consortium name="The Broad Institute Genome Sequencing Center for Infectious Disease"/>
            <person name="Wu L."/>
            <person name="Ma J."/>
        </authorList>
    </citation>
    <scope>NUCLEOTIDE SEQUENCE [LARGE SCALE GENOMIC DNA]</scope>
    <source>
        <strain evidence="11">XZYJ18</strain>
    </source>
</reference>
<feature type="compositionally biased region" description="Gly residues" evidence="8">
    <location>
        <begin position="291"/>
        <end position="301"/>
    </location>
</feature>
<gene>
    <name evidence="10" type="ORF">ACFO4E_03955</name>
</gene>
<dbReference type="InterPro" id="IPR003594">
    <property type="entry name" value="HATPase_dom"/>
</dbReference>
<comment type="catalytic activity">
    <reaction evidence="1">
        <text>ATP + protein L-histidine = ADP + protein N-phospho-L-histidine.</text>
        <dbReference type="EC" id="2.7.13.3"/>
    </reaction>
</comment>
<evidence type="ECO:0000313" key="10">
    <source>
        <dbReference type="EMBL" id="MFC4561008.1"/>
    </source>
</evidence>
<feature type="compositionally biased region" description="Low complexity" evidence="8">
    <location>
        <begin position="302"/>
        <end position="325"/>
    </location>
</feature>
<evidence type="ECO:0000313" key="11">
    <source>
        <dbReference type="Proteomes" id="UP001595923"/>
    </source>
</evidence>
<protein>
    <recommendedName>
        <fullName evidence="2">histidine kinase</fullName>
        <ecNumber evidence="2">2.7.13.3</ecNumber>
    </recommendedName>
</protein>
<evidence type="ECO:0000256" key="8">
    <source>
        <dbReference type="SAM" id="MobiDB-lite"/>
    </source>
</evidence>
<keyword evidence="7" id="KW-1133">Transmembrane helix</keyword>
<organism evidence="10 11">
    <name type="scientific">Nocardiopsis mangrovi</name>
    <dbReference type="NCBI Taxonomy" id="1179818"/>
    <lineage>
        <taxon>Bacteria</taxon>
        <taxon>Bacillati</taxon>
        <taxon>Actinomycetota</taxon>
        <taxon>Actinomycetes</taxon>
        <taxon>Streptosporangiales</taxon>
        <taxon>Nocardiopsidaceae</taxon>
        <taxon>Nocardiopsis</taxon>
    </lineage>
</organism>
<dbReference type="Proteomes" id="UP001595923">
    <property type="component" value="Unassembled WGS sequence"/>
</dbReference>
<dbReference type="RefSeq" id="WP_378571631.1">
    <property type="nucleotide sequence ID" value="NZ_JBHSFQ010000003.1"/>
</dbReference>
<feature type="domain" description="Histidine kinase" evidence="9">
    <location>
        <begin position="146"/>
        <end position="252"/>
    </location>
</feature>
<evidence type="ECO:0000256" key="2">
    <source>
        <dbReference type="ARBA" id="ARBA00012438"/>
    </source>
</evidence>
<dbReference type="SUPFAM" id="SSF55874">
    <property type="entry name" value="ATPase domain of HSP90 chaperone/DNA topoisomerase II/histidine kinase"/>
    <property type="match status" value="1"/>
</dbReference>
<dbReference type="InterPro" id="IPR050428">
    <property type="entry name" value="TCS_sensor_his_kinase"/>
</dbReference>
<dbReference type="SMART" id="SM00387">
    <property type="entry name" value="HATPase_c"/>
    <property type="match status" value="1"/>
</dbReference>
<proteinExistence type="predicted"/>
<feature type="compositionally biased region" description="Basic and acidic residues" evidence="8">
    <location>
        <begin position="341"/>
        <end position="364"/>
    </location>
</feature>
<accession>A0ABV9DSJ2</accession>
<comment type="caution">
    <text evidence="10">The sequence shown here is derived from an EMBL/GenBank/DDBJ whole genome shotgun (WGS) entry which is preliminary data.</text>
</comment>
<evidence type="ECO:0000256" key="1">
    <source>
        <dbReference type="ARBA" id="ARBA00000085"/>
    </source>
</evidence>
<evidence type="ECO:0000256" key="3">
    <source>
        <dbReference type="ARBA" id="ARBA00022553"/>
    </source>
</evidence>
<evidence type="ECO:0000259" key="9">
    <source>
        <dbReference type="PROSITE" id="PS50109"/>
    </source>
</evidence>
<dbReference type="Pfam" id="PF02518">
    <property type="entry name" value="HATPase_c"/>
    <property type="match status" value="1"/>
</dbReference>
<keyword evidence="7" id="KW-0472">Membrane</keyword>
<keyword evidence="4" id="KW-0808">Transferase</keyword>
<keyword evidence="11" id="KW-1185">Reference proteome</keyword>
<dbReference type="Gene3D" id="3.30.565.10">
    <property type="entry name" value="Histidine kinase-like ATPase, C-terminal domain"/>
    <property type="match status" value="1"/>
</dbReference>
<dbReference type="GO" id="GO:0016301">
    <property type="term" value="F:kinase activity"/>
    <property type="evidence" value="ECO:0007669"/>
    <property type="project" value="UniProtKB-KW"/>
</dbReference>
<evidence type="ECO:0000256" key="4">
    <source>
        <dbReference type="ARBA" id="ARBA00022679"/>
    </source>
</evidence>